<protein>
    <recommendedName>
        <fullName evidence="6">Peptide deformylase</fullName>
        <shortName evidence="6">PDF</shortName>
        <ecNumber evidence="6">3.5.1.88</ecNumber>
    </recommendedName>
    <alternativeName>
        <fullName evidence="6">Polypeptide deformylase</fullName>
    </alternativeName>
</protein>
<keyword evidence="4 6" id="KW-0648">Protein biosynthesis</keyword>
<comment type="cofactor">
    <cofactor evidence="6">
        <name>Fe(2+)</name>
        <dbReference type="ChEBI" id="CHEBI:29033"/>
    </cofactor>
    <text evidence="6">Binds 1 Fe(2+) ion.</text>
</comment>
<evidence type="ECO:0000256" key="1">
    <source>
        <dbReference type="ARBA" id="ARBA00010759"/>
    </source>
</evidence>
<dbReference type="Pfam" id="PF01327">
    <property type="entry name" value="Pep_deformylase"/>
    <property type="match status" value="1"/>
</dbReference>
<evidence type="ECO:0000256" key="6">
    <source>
        <dbReference type="HAMAP-Rule" id="MF_00163"/>
    </source>
</evidence>
<feature type="binding site" evidence="6">
    <location>
        <position position="143"/>
    </location>
    <ligand>
        <name>Fe cation</name>
        <dbReference type="ChEBI" id="CHEBI:24875"/>
    </ligand>
</feature>
<dbReference type="NCBIfam" id="TIGR00079">
    <property type="entry name" value="pept_deformyl"/>
    <property type="match status" value="1"/>
</dbReference>
<dbReference type="InterPro" id="IPR036821">
    <property type="entry name" value="Peptide_deformylase_sf"/>
</dbReference>
<dbReference type="CDD" id="cd00487">
    <property type="entry name" value="Pep_deformylase"/>
    <property type="match status" value="1"/>
</dbReference>
<dbReference type="STRING" id="1618436.UV59_C0019G0038"/>
<evidence type="ECO:0000313" key="8">
    <source>
        <dbReference type="Proteomes" id="UP000034543"/>
    </source>
</evidence>
<dbReference type="FunFam" id="3.90.45.10:FF:000003">
    <property type="entry name" value="Peptide deformylase"/>
    <property type="match status" value="1"/>
</dbReference>
<dbReference type="AlphaFoldDB" id="A0A0G1FC72"/>
<keyword evidence="2 6" id="KW-0479">Metal-binding</keyword>
<dbReference type="InterPro" id="IPR023635">
    <property type="entry name" value="Peptide_deformylase"/>
</dbReference>
<gene>
    <name evidence="6" type="primary">def</name>
    <name evidence="7" type="ORF">UV59_C0019G0038</name>
</gene>
<comment type="catalytic activity">
    <reaction evidence="6">
        <text>N-terminal N-formyl-L-methionyl-[peptide] + H2O = N-terminal L-methionyl-[peptide] + formate</text>
        <dbReference type="Rhea" id="RHEA:24420"/>
        <dbReference type="Rhea" id="RHEA-COMP:10639"/>
        <dbReference type="Rhea" id="RHEA-COMP:10640"/>
        <dbReference type="ChEBI" id="CHEBI:15377"/>
        <dbReference type="ChEBI" id="CHEBI:15740"/>
        <dbReference type="ChEBI" id="CHEBI:49298"/>
        <dbReference type="ChEBI" id="CHEBI:64731"/>
        <dbReference type="EC" id="3.5.1.88"/>
    </reaction>
</comment>
<dbReference type="GO" id="GO:0046872">
    <property type="term" value="F:metal ion binding"/>
    <property type="evidence" value="ECO:0007669"/>
    <property type="project" value="UniProtKB-KW"/>
</dbReference>
<dbReference type="PIRSF" id="PIRSF004749">
    <property type="entry name" value="Pep_def"/>
    <property type="match status" value="1"/>
</dbReference>
<dbReference type="PATRIC" id="fig|1618436.3.peg.988"/>
<proteinExistence type="inferred from homology"/>
<dbReference type="GO" id="GO:0042586">
    <property type="term" value="F:peptide deformylase activity"/>
    <property type="evidence" value="ECO:0007669"/>
    <property type="project" value="UniProtKB-UniRule"/>
</dbReference>
<dbReference type="EMBL" id="LCFB01000019">
    <property type="protein sequence ID" value="KKS84463.1"/>
    <property type="molecule type" value="Genomic_DNA"/>
</dbReference>
<name>A0A0G1FC72_9BACT</name>
<dbReference type="SUPFAM" id="SSF56420">
    <property type="entry name" value="Peptide deformylase"/>
    <property type="match status" value="1"/>
</dbReference>
<organism evidence="7 8">
    <name type="scientific">Candidatus Gottesmanbacteria bacterium GW2011_GWA1_43_11</name>
    <dbReference type="NCBI Taxonomy" id="1618436"/>
    <lineage>
        <taxon>Bacteria</taxon>
        <taxon>Candidatus Gottesmaniibacteriota</taxon>
    </lineage>
</organism>
<dbReference type="PRINTS" id="PR01576">
    <property type="entry name" value="PDEFORMYLASE"/>
</dbReference>
<evidence type="ECO:0000313" key="7">
    <source>
        <dbReference type="EMBL" id="KKS84463.1"/>
    </source>
</evidence>
<dbReference type="GO" id="GO:0006412">
    <property type="term" value="P:translation"/>
    <property type="evidence" value="ECO:0007669"/>
    <property type="project" value="UniProtKB-UniRule"/>
</dbReference>
<evidence type="ECO:0000256" key="3">
    <source>
        <dbReference type="ARBA" id="ARBA00022801"/>
    </source>
</evidence>
<dbReference type="PANTHER" id="PTHR10458">
    <property type="entry name" value="PEPTIDE DEFORMYLASE"/>
    <property type="match status" value="1"/>
</dbReference>
<sequence>MSTLLQVAQLGQPILRQKAQRVENIKATNIQQMIDDLLATVMDVNGVGIAAPQVYQSYRIFIVASHPNPRYPQAPDMEPTPMINPKLVSHNKVIKKDWEGCLSIPGIRGLIPRFTEIKVEYTDRNGKKQTASYTDFVARIFQHENDHLNGVLFLDRLETTKDLISDKEYQKMMSKKK</sequence>
<feature type="binding site" evidence="6">
    <location>
        <position position="147"/>
    </location>
    <ligand>
        <name>Fe cation</name>
        <dbReference type="ChEBI" id="CHEBI:24875"/>
    </ligand>
</feature>
<comment type="function">
    <text evidence="6">Removes the formyl group from the N-terminal Met of newly synthesized proteins. Requires at least a dipeptide for an efficient rate of reaction. N-terminal L-methionine is a prerequisite for activity but the enzyme has broad specificity at other positions.</text>
</comment>
<evidence type="ECO:0000256" key="4">
    <source>
        <dbReference type="ARBA" id="ARBA00022917"/>
    </source>
</evidence>
<dbReference type="PANTHER" id="PTHR10458:SF21">
    <property type="entry name" value="PEPTIDE DEFORMYLASE"/>
    <property type="match status" value="1"/>
</dbReference>
<evidence type="ECO:0000256" key="2">
    <source>
        <dbReference type="ARBA" id="ARBA00022723"/>
    </source>
</evidence>
<accession>A0A0G1FC72</accession>
<keyword evidence="3 6" id="KW-0378">Hydrolase</keyword>
<feature type="active site" evidence="6">
    <location>
        <position position="144"/>
    </location>
</feature>
<dbReference type="Gene3D" id="3.90.45.10">
    <property type="entry name" value="Peptide deformylase"/>
    <property type="match status" value="1"/>
</dbReference>
<dbReference type="HAMAP" id="MF_00163">
    <property type="entry name" value="Pep_deformylase"/>
    <property type="match status" value="1"/>
</dbReference>
<keyword evidence="5 6" id="KW-0408">Iron</keyword>
<feature type="binding site" evidence="6">
    <location>
        <position position="101"/>
    </location>
    <ligand>
        <name>Fe cation</name>
        <dbReference type="ChEBI" id="CHEBI:24875"/>
    </ligand>
</feature>
<reference evidence="7 8" key="1">
    <citation type="journal article" date="2015" name="Nature">
        <title>rRNA introns, odd ribosomes, and small enigmatic genomes across a large radiation of phyla.</title>
        <authorList>
            <person name="Brown C.T."/>
            <person name="Hug L.A."/>
            <person name="Thomas B.C."/>
            <person name="Sharon I."/>
            <person name="Castelle C.J."/>
            <person name="Singh A."/>
            <person name="Wilkins M.J."/>
            <person name="Williams K.H."/>
            <person name="Banfield J.F."/>
        </authorList>
    </citation>
    <scope>NUCLEOTIDE SEQUENCE [LARGE SCALE GENOMIC DNA]</scope>
</reference>
<dbReference type="Proteomes" id="UP000034543">
    <property type="component" value="Unassembled WGS sequence"/>
</dbReference>
<dbReference type="EC" id="3.5.1.88" evidence="6"/>
<comment type="caution">
    <text evidence="7">The sequence shown here is derived from an EMBL/GenBank/DDBJ whole genome shotgun (WGS) entry which is preliminary data.</text>
</comment>
<dbReference type="NCBIfam" id="NF001159">
    <property type="entry name" value="PRK00150.1-3"/>
    <property type="match status" value="1"/>
</dbReference>
<comment type="similarity">
    <text evidence="1 6">Belongs to the polypeptide deformylase family.</text>
</comment>
<evidence type="ECO:0000256" key="5">
    <source>
        <dbReference type="ARBA" id="ARBA00023004"/>
    </source>
</evidence>